<evidence type="ECO:0000313" key="2">
    <source>
        <dbReference type="Proteomes" id="UP001408356"/>
    </source>
</evidence>
<protein>
    <submittedName>
        <fullName evidence="1">Asp/Glu/hydantoin racemase</fullName>
    </submittedName>
</protein>
<dbReference type="Pfam" id="PF01177">
    <property type="entry name" value="Asp_Glu_race"/>
    <property type="match status" value="1"/>
</dbReference>
<accession>A0ABR2VD03</accession>
<gene>
    <name evidence="1" type="ORF">SUNI508_13463</name>
</gene>
<keyword evidence="2" id="KW-1185">Reference proteome</keyword>
<dbReference type="InterPro" id="IPR015942">
    <property type="entry name" value="Asp/Glu/hydantoin_racemase"/>
</dbReference>
<organism evidence="1 2">
    <name type="scientific">Seiridium unicorne</name>
    <dbReference type="NCBI Taxonomy" id="138068"/>
    <lineage>
        <taxon>Eukaryota</taxon>
        <taxon>Fungi</taxon>
        <taxon>Dikarya</taxon>
        <taxon>Ascomycota</taxon>
        <taxon>Pezizomycotina</taxon>
        <taxon>Sordariomycetes</taxon>
        <taxon>Xylariomycetidae</taxon>
        <taxon>Amphisphaeriales</taxon>
        <taxon>Sporocadaceae</taxon>
        <taxon>Seiridium</taxon>
    </lineage>
</organism>
<comment type="caution">
    <text evidence="1">The sequence shown here is derived from an EMBL/GenBank/DDBJ whole genome shotgun (WGS) entry which is preliminary data.</text>
</comment>
<dbReference type="Gene3D" id="3.40.50.1860">
    <property type="match status" value="2"/>
</dbReference>
<dbReference type="Proteomes" id="UP001408356">
    <property type="component" value="Unassembled WGS sequence"/>
</dbReference>
<sequence length="245" mass="26598">MKRLLLLGGMTPDVTVLYYNAINRVTRAALGGRHNTPLHLYSADLEAMVPFAGAGDWDGFAKVYTNTIEALVDKVDGAVVCAILAHKVSGQLNRCLASTKIPLLHIADYVGQYLKTNYLYIRTLGLLGPKIIMLGGDDPDFFIGRLQSPEQGFKVLVPETPAELEEINRGLMNEVAKGASAVTSQTKKMFIRQALKLVDWGVKAIILGSTDVGFVLHQEDLGDKVVLIEPSLIHAEGAAQRALES</sequence>
<name>A0ABR2VD03_9PEZI</name>
<proteinExistence type="predicted"/>
<dbReference type="EMBL" id="JARVKF010000031">
    <property type="protein sequence ID" value="KAK9424810.1"/>
    <property type="molecule type" value="Genomic_DNA"/>
</dbReference>
<reference evidence="1 2" key="1">
    <citation type="journal article" date="2024" name="J. Plant Pathol.">
        <title>Sequence and assembly of the genome of Seiridium unicorne, isolate CBS 538.82, causal agent of cypress canker disease.</title>
        <authorList>
            <person name="Scali E."/>
            <person name="Rocca G.D."/>
            <person name="Danti R."/>
            <person name="Garbelotto M."/>
            <person name="Barberini S."/>
            <person name="Baroncelli R."/>
            <person name="Emiliani G."/>
        </authorList>
    </citation>
    <scope>NUCLEOTIDE SEQUENCE [LARGE SCALE GENOMIC DNA]</scope>
    <source>
        <strain evidence="1 2">BM-138-508</strain>
    </source>
</reference>
<dbReference type="SUPFAM" id="SSF53681">
    <property type="entry name" value="Aspartate/glutamate racemase"/>
    <property type="match status" value="2"/>
</dbReference>
<evidence type="ECO:0000313" key="1">
    <source>
        <dbReference type="EMBL" id="KAK9424810.1"/>
    </source>
</evidence>
<dbReference type="InterPro" id="IPR001920">
    <property type="entry name" value="Asp/Glu_race"/>
</dbReference>